<dbReference type="Proteomes" id="UP000070529">
    <property type="component" value="Unassembled WGS sequence"/>
</dbReference>
<organism evidence="1 2">
    <name type="scientific">Enterovibrio coralii</name>
    <dbReference type="NCBI Taxonomy" id="294935"/>
    <lineage>
        <taxon>Bacteria</taxon>
        <taxon>Pseudomonadati</taxon>
        <taxon>Pseudomonadota</taxon>
        <taxon>Gammaproteobacteria</taxon>
        <taxon>Vibrionales</taxon>
        <taxon>Vibrionaceae</taxon>
        <taxon>Enterovibrio</taxon>
    </lineage>
</organism>
<accession>A0A135I5R5</accession>
<evidence type="ECO:0000313" key="1">
    <source>
        <dbReference type="EMBL" id="KXF80790.1"/>
    </source>
</evidence>
<proteinExistence type="predicted"/>
<keyword evidence="2" id="KW-1185">Reference proteome</keyword>
<gene>
    <name evidence="1" type="ORF">ATN88_16050</name>
</gene>
<comment type="caution">
    <text evidence="1">The sequence shown here is derived from an EMBL/GenBank/DDBJ whole genome shotgun (WGS) entry which is preliminary data.</text>
</comment>
<dbReference type="EMBL" id="LNTY01000049">
    <property type="protein sequence ID" value="KXF80790.1"/>
    <property type="molecule type" value="Genomic_DNA"/>
</dbReference>
<dbReference type="STRING" id="294935.ATN88_16050"/>
<name>A0A135I5R5_9GAMM</name>
<evidence type="ECO:0000313" key="2">
    <source>
        <dbReference type="Proteomes" id="UP000070529"/>
    </source>
</evidence>
<protein>
    <submittedName>
        <fullName evidence="1">Uncharacterized protein</fullName>
    </submittedName>
</protein>
<sequence>MGLAFAGAQLVKAAKEKEVEKSAVKVVELQKTIMQYISQVYLTTDKEGVGEKVVNPLLASSVVGKNIRQAPDLEWMKSSSCSVPGVVPADVKRKYVDCSYKPDTFSLTYQGSWFDFVAYNNLAFPRAKRIAVNGYSIYSFRGHEFENAYDVISKIPNINSVDGFRLANTDIEIGEMEITGDTITRIGEWKTISNVLTTNLDEVNSFIEKMKASDKTIGAKVKIFYDSEVTLKRDGSVPLALNAPMCWDSANDESRPCIRLKSKRGFPKQDYLVVDSGFAFGVEKKRTPVTVQYHSFGSGGGPVEVPFLTCPVNEEGSNWTNQLVALNSSFSSGSEAGTDFSNPASIVSKGTKGAGGKHAFLSGLSLEWEKGTRGGKEVFLINGAVAIDGAYKKDNGDSSVLKNPRSMSFVTMQWCEEE</sequence>
<reference evidence="1 2" key="1">
    <citation type="submission" date="2015-11" db="EMBL/GenBank/DDBJ databases">
        <title>Genomic Taxonomy of the Vibrionaceae.</title>
        <authorList>
            <person name="Gomez-Gil B."/>
            <person name="Enciso-Ibarra J."/>
        </authorList>
    </citation>
    <scope>NUCLEOTIDE SEQUENCE [LARGE SCALE GENOMIC DNA]</scope>
    <source>
        <strain evidence="1 2">CAIM 912</strain>
    </source>
</reference>
<dbReference type="AlphaFoldDB" id="A0A135I5R5"/>